<sequence length="41" mass="4701">MNNEKEWLEVIQYGIRLGFTNGEIKAMLSELIKDKQACSIS</sequence>
<dbReference type="RefSeq" id="WP_264190016.1">
    <property type="nucleotide sequence ID" value="NZ_CP129013.1"/>
</dbReference>
<evidence type="ECO:0000313" key="2">
    <source>
        <dbReference type="Proteomes" id="UP001197974"/>
    </source>
</evidence>
<evidence type="ECO:0000313" key="1">
    <source>
        <dbReference type="EMBL" id="WLR42427.1"/>
    </source>
</evidence>
<name>A0ABY9JSQ6_9BACI</name>
<dbReference type="Proteomes" id="UP001197974">
    <property type="component" value="Chromosome"/>
</dbReference>
<gene>
    <name evidence="1" type="ORF">LC087_17255</name>
</gene>
<keyword evidence="2" id="KW-1185">Reference proteome</keyword>
<organism evidence="1 2">
    <name type="scientific">Bacillus carboniphilus</name>
    <dbReference type="NCBI Taxonomy" id="86663"/>
    <lineage>
        <taxon>Bacteria</taxon>
        <taxon>Bacillati</taxon>
        <taxon>Bacillota</taxon>
        <taxon>Bacilli</taxon>
        <taxon>Bacillales</taxon>
        <taxon>Bacillaceae</taxon>
        <taxon>Bacillus</taxon>
    </lineage>
</organism>
<dbReference type="EMBL" id="CP129013">
    <property type="protein sequence ID" value="WLR42427.1"/>
    <property type="molecule type" value="Genomic_DNA"/>
</dbReference>
<reference evidence="1 2" key="1">
    <citation type="submission" date="2023-06" db="EMBL/GenBank/DDBJ databases">
        <title>Five Gram-positive bacteria isolated from mangrove sediments in Shenzhen, Guangdong, China.</title>
        <authorList>
            <person name="Yu S."/>
            <person name="Zheng W."/>
            <person name="Huang Y."/>
        </authorList>
    </citation>
    <scope>NUCLEOTIDE SEQUENCE [LARGE SCALE GENOMIC DNA]</scope>
    <source>
        <strain evidence="1 2">SaN35-3</strain>
    </source>
</reference>
<evidence type="ECO:0008006" key="3">
    <source>
        <dbReference type="Google" id="ProtNLM"/>
    </source>
</evidence>
<proteinExistence type="predicted"/>
<protein>
    <recommendedName>
        <fullName evidence="3">Sin domain-containing protein</fullName>
    </recommendedName>
</protein>
<accession>A0ABY9JSQ6</accession>